<dbReference type="PANTHER" id="PTHR30383">
    <property type="entry name" value="THIOESTERASE 1/PROTEASE 1/LYSOPHOSPHOLIPASE L1"/>
    <property type="match status" value="1"/>
</dbReference>
<sequence length="207" mass="22178">MIALRFCLLLGLAATLRAAAPAPKTIVFFGDSLTAGYGLDAPEREAFPALIQQRIAAAHLPYRVVNAGVSGETTAGGLRRIDWVLRQPVDVFVLALGGNDGLRGIDPAVTRANLQAIIDHVRAKAPAAPIVLAGMQMPASMGERFTTRFRSLFPDLAEKNHLTLVPFLLEGVGAVPALNQADMIHPNAAGHRLLADNVWRVLEPLLR</sequence>
<keyword evidence="1" id="KW-0732">Signal</keyword>
<dbReference type="SUPFAM" id="SSF52266">
    <property type="entry name" value="SGNH hydrolase"/>
    <property type="match status" value="1"/>
</dbReference>
<feature type="domain" description="SGNH hydrolase-type esterase" evidence="2">
    <location>
        <begin position="28"/>
        <end position="193"/>
    </location>
</feature>
<dbReference type="RefSeq" id="WP_220163216.1">
    <property type="nucleotide sequence ID" value="NZ_CP080507.1"/>
</dbReference>
<dbReference type="AlphaFoldDB" id="A0A8F9TWQ9"/>
<dbReference type="InterPro" id="IPR036514">
    <property type="entry name" value="SGNH_hydro_sf"/>
</dbReference>
<dbReference type="InterPro" id="IPR008265">
    <property type="entry name" value="Lipase_GDSL_AS"/>
</dbReference>
<organism evidence="3 4">
    <name type="scientific">Horticoccus luteus</name>
    <dbReference type="NCBI Taxonomy" id="2862869"/>
    <lineage>
        <taxon>Bacteria</taxon>
        <taxon>Pseudomonadati</taxon>
        <taxon>Verrucomicrobiota</taxon>
        <taxon>Opitutia</taxon>
        <taxon>Opitutales</taxon>
        <taxon>Opitutaceae</taxon>
        <taxon>Horticoccus</taxon>
    </lineage>
</organism>
<dbReference type="GO" id="GO:0006629">
    <property type="term" value="P:lipid metabolic process"/>
    <property type="evidence" value="ECO:0007669"/>
    <property type="project" value="InterPro"/>
</dbReference>
<dbReference type="Pfam" id="PF13472">
    <property type="entry name" value="Lipase_GDSL_2"/>
    <property type="match status" value="1"/>
</dbReference>
<gene>
    <name evidence="3" type="ORF">K0B96_01925</name>
</gene>
<evidence type="ECO:0000259" key="2">
    <source>
        <dbReference type="Pfam" id="PF13472"/>
    </source>
</evidence>
<name>A0A8F9TWQ9_9BACT</name>
<evidence type="ECO:0000256" key="1">
    <source>
        <dbReference type="SAM" id="SignalP"/>
    </source>
</evidence>
<proteinExistence type="predicted"/>
<dbReference type="EMBL" id="CP080507">
    <property type="protein sequence ID" value="QYM79401.1"/>
    <property type="molecule type" value="Genomic_DNA"/>
</dbReference>
<dbReference type="GO" id="GO:0004622">
    <property type="term" value="F:phosphatidylcholine lysophospholipase activity"/>
    <property type="evidence" value="ECO:0007669"/>
    <property type="project" value="TreeGrafter"/>
</dbReference>
<keyword evidence="4" id="KW-1185">Reference proteome</keyword>
<dbReference type="InterPro" id="IPR013830">
    <property type="entry name" value="SGNH_hydro"/>
</dbReference>
<dbReference type="InterPro" id="IPR051532">
    <property type="entry name" value="Ester_Hydrolysis_Enzymes"/>
</dbReference>
<accession>A0A8F9TWQ9</accession>
<feature type="signal peptide" evidence="1">
    <location>
        <begin position="1"/>
        <end position="18"/>
    </location>
</feature>
<evidence type="ECO:0000313" key="3">
    <source>
        <dbReference type="EMBL" id="QYM79401.1"/>
    </source>
</evidence>
<feature type="chain" id="PRO_5034301261" evidence="1">
    <location>
        <begin position="19"/>
        <end position="207"/>
    </location>
</feature>
<dbReference type="Gene3D" id="3.40.50.1110">
    <property type="entry name" value="SGNH hydrolase"/>
    <property type="match status" value="1"/>
</dbReference>
<dbReference type="PANTHER" id="PTHR30383:SF24">
    <property type="entry name" value="THIOESTERASE 1_PROTEASE 1_LYSOPHOSPHOLIPASE L1"/>
    <property type="match status" value="1"/>
</dbReference>
<dbReference type="CDD" id="cd01822">
    <property type="entry name" value="Lysophospholipase_L1_like"/>
    <property type="match status" value="1"/>
</dbReference>
<protein>
    <submittedName>
        <fullName evidence="3">Arylesterase</fullName>
    </submittedName>
</protein>
<dbReference type="Proteomes" id="UP000825051">
    <property type="component" value="Chromosome"/>
</dbReference>
<dbReference type="PROSITE" id="PS01098">
    <property type="entry name" value="LIPASE_GDSL_SER"/>
    <property type="match status" value="1"/>
</dbReference>
<reference evidence="3" key="1">
    <citation type="submission" date="2021-08" db="EMBL/GenBank/DDBJ databases">
        <title>Genome of a novel bacterium of the phylum Verrucomicrobia, Oleiharenicola sp. KSB-15.</title>
        <authorList>
            <person name="Chung J.-H."/>
            <person name="Ahn J.-H."/>
            <person name="Yoon Y."/>
            <person name="Kim D.-Y."/>
            <person name="An S.-H."/>
            <person name="Park I."/>
            <person name="Yeon J."/>
        </authorList>
    </citation>
    <scope>NUCLEOTIDE SEQUENCE</scope>
    <source>
        <strain evidence="3">KSB-15</strain>
    </source>
</reference>
<evidence type="ECO:0000313" key="4">
    <source>
        <dbReference type="Proteomes" id="UP000825051"/>
    </source>
</evidence>
<dbReference type="KEGG" id="ole:K0B96_01925"/>